<feature type="compositionally biased region" description="Polar residues" evidence="6">
    <location>
        <begin position="86"/>
        <end position="103"/>
    </location>
</feature>
<accession>A0A0C2SNP7</accession>
<dbReference type="InParanoid" id="A0A0C2SNP7"/>
<organism evidence="8 9">
    <name type="scientific">Amanita muscaria (strain Koide BX008)</name>
    <dbReference type="NCBI Taxonomy" id="946122"/>
    <lineage>
        <taxon>Eukaryota</taxon>
        <taxon>Fungi</taxon>
        <taxon>Dikarya</taxon>
        <taxon>Basidiomycota</taxon>
        <taxon>Agaricomycotina</taxon>
        <taxon>Agaricomycetes</taxon>
        <taxon>Agaricomycetidae</taxon>
        <taxon>Agaricales</taxon>
        <taxon>Pluteineae</taxon>
        <taxon>Amanitaceae</taxon>
        <taxon>Amanita</taxon>
    </lineage>
</organism>
<gene>
    <name evidence="8" type="ORF">M378DRAFT_11205</name>
</gene>
<evidence type="ECO:0000259" key="7">
    <source>
        <dbReference type="PROSITE" id="PS50888"/>
    </source>
</evidence>
<protein>
    <recommendedName>
        <fullName evidence="7">BHLH domain-containing protein</fullName>
    </recommendedName>
</protein>
<feature type="compositionally biased region" description="Low complexity" evidence="6">
    <location>
        <begin position="227"/>
        <end position="242"/>
    </location>
</feature>
<evidence type="ECO:0000256" key="1">
    <source>
        <dbReference type="ARBA" id="ARBA00004123"/>
    </source>
</evidence>
<dbReference type="HOGENOM" id="CLU_010505_0_0_1"/>
<dbReference type="SUPFAM" id="SSF47459">
    <property type="entry name" value="HLH, helix-loop-helix DNA-binding domain"/>
    <property type="match status" value="1"/>
</dbReference>
<dbReference type="GO" id="GO:0000981">
    <property type="term" value="F:DNA-binding transcription factor activity, RNA polymerase II-specific"/>
    <property type="evidence" value="ECO:0007669"/>
    <property type="project" value="TreeGrafter"/>
</dbReference>
<feature type="compositionally biased region" description="Gly residues" evidence="6">
    <location>
        <begin position="714"/>
        <end position="725"/>
    </location>
</feature>
<feature type="domain" description="BHLH" evidence="7">
    <location>
        <begin position="489"/>
        <end position="603"/>
    </location>
</feature>
<feature type="region of interest" description="Disordered" evidence="6">
    <location>
        <begin position="12"/>
        <end position="43"/>
    </location>
</feature>
<dbReference type="Pfam" id="PF00010">
    <property type="entry name" value="HLH"/>
    <property type="match status" value="1"/>
</dbReference>
<feature type="region of interest" description="Disordered" evidence="6">
    <location>
        <begin position="86"/>
        <end position="163"/>
    </location>
</feature>
<dbReference type="InterPro" id="IPR011598">
    <property type="entry name" value="bHLH_dom"/>
</dbReference>
<feature type="compositionally biased region" description="Polar residues" evidence="6">
    <location>
        <begin position="196"/>
        <end position="219"/>
    </location>
</feature>
<dbReference type="EMBL" id="KN818246">
    <property type="protein sequence ID" value="KIL64870.1"/>
    <property type="molecule type" value="Genomic_DNA"/>
</dbReference>
<dbReference type="GO" id="GO:0000978">
    <property type="term" value="F:RNA polymerase II cis-regulatory region sequence-specific DNA binding"/>
    <property type="evidence" value="ECO:0007669"/>
    <property type="project" value="TreeGrafter"/>
</dbReference>
<evidence type="ECO:0000256" key="6">
    <source>
        <dbReference type="SAM" id="MobiDB-lite"/>
    </source>
</evidence>
<keyword evidence="3" id="KW-0238">DNA-binding</keyword>
<feature type="compositionally biased region" description="Low complexity" evidence="6">
    <location>
        <begin position="344"/>
        <end position="361"/>
    </location>
</feature>
<dbReference type="Gene3D" id="4.10.280.10">
    <property type="entry name" value="Helix-loop-helix DNA-binding domain"/>
    <property type="match status" value="1"/>
</dbReference>
<dbReference type="PANTHER" id="PTHR45776:SF2">
    <property type="entry name" value="MIP04163P"/>
    <property type="match status" value="1"/>
</dbReference>
<feature type="compositionally biased region" description="Low complexity" evidence="6">
    <location>
        <begin position="564"/>
        <end position="583"/>
    </location>
</feature>
<reference evidence="8 9" key="1">
    <citation type="submission" date="2014-04" db="EMBL/GenBank/DDBJ databases">
        <title>Evolutionary Origins and Diversification of the Mycorrhizal Mutualists.</title>
        <authorList>
            <consortium name="DOE Joint Genome Institute"/>
            <consortium name="Mycorrhizal Genomics Consortium"/>
            <person name="Kohler A."/>
            <person name="Kuo A."/>
            <person name="Nagy L.G."/>
            <person name="Floudas D."/>
            <person name="Copeland A."/>
            <person name="Barry K.W."/>
            <person name="Cichocki N."/>
            <person name="Veneault-Fourrey C."/>
            <person name="LaButti K."/>
            <person name="Lindquist E.A."/>
            <person name="Lipzen A."/>
            <person name="Lundell T."/>
            <person name="Morin E."/>
            <person name="Murat C."/>
            <person name="Riley R."/>
            <person name="Ohm R."/>
            <person name="Sun H."/>
            <person name="Tunlid A."/>
            <person name="Henrissat B."/>
            <person name="Grigoriev I.V."/>
            <person name="Hibbett D.S."/>
            <person name="Martin F."/>
        </authorList>
    </citation>
    <scope>NUCLEOTIDE SEQUENCE [LARGE SCALE GENOMIC DNA]</scope>
    <source>
        <strain evidence="8 9">Koide BX008</strain>
    </source>
</reference>
<sequence>MSFLAYKPHVRQEGFHLPSPPPSSATPPPNSSHNHGANTNNNLDIFNISASNHHFLQDGFRKFPSAANPDNTATAMDFENELASLISQPQVQSSNERSTQSPHPRSYDENGNYGRHMFDAVPLPSSASSTTSAFSSHNPHSAHSQHSQPSSLHSPTMMSEFTPPHTQFNAAMRYDSHHSHPHHPDGSGHPPPPSSYHFNNRHTPSPIHSQSQLSHNPDQSRSRSRSRPSSGGSSGTGNNPPGTLGGVGPTRTTRTRRNSNISSTSPPPGHHHHHPGRPQAIVIPRSTSNGHNGSAMSPISASGGQHENGAAWYIPNNPTSEFSLSESLHSHPSHSVHQGYTPFSLPSSTLNGSSSSTNHNSSDMHLPPVSALHSHSLPKSDMAPHFSPSGLPGSYPVQGMNGMSSLNGINGLNGGNIGNMNVNNINLAGGLAGPGGSPASPPLNSPIGSGHSNLNSGLNGITGLNGASKAATLTSEEKQVLIANEKRRRRRESHNAVERRRRDNINERISELATLIPECMLEAGSSQNPGSSSPLDDGVPPSPLEATSHVDVLSSKREDPDMHANGGESASTGNGNGASANSGAMKANKGIILRRSVDYIRYLQQLVTAQGARNRELETELKAYRTAAGVLPSSASSTDGSSDEKKDTDSGLGSEPGRNDSSSPSMASDGEMPGIHGYQLVNGHKAHHGGHSHHPHAHPNGGHHGHGHGHMRNGSGGFGPFGGMFGLPSMPEGDSDEEGDEDMYQQVDMNDVMDGVLEGMDNMGEERLNRGRARLKIHTGGPGKIKKEQDLIAMEA</sequence>
<evidence type="ECO:0000313" key="8">
    <source>
        <dbReference type="EMBL" id="KIL64870.1"/>
    </source>
</evidence>
<dbReference type="OrthoDB" id="690068at2759"/>
<dbReference type="PROSITE" id="PS50888">
    <property type="entry name" value="BHLH"/>
    <property type="match status" value="1"/>
</dbReference>
<dbReference type="GO" id="GO:0005634">
    <property type="term" value="C:nucleus"/>
    <property type="evidence" value="ECO:0007669"/>
    <property type="project" value="UniProtKB-SubCell"/>
</dbReference>
<keyword evidence="2" id="KW-0805">Transcription regulation</keyword>
<feature type="compositionally biased region" description="Pro residues" evidence="6">
    <location>
        <begin position="18"/>
        <end position="30"/>
    </location>
</feature>
<feature type="compositionally biased region" description="Basic and acidic residues" evidence="6">
    <location>
        <begin position="175"/>
        <end position="186"/>
    </location>
</feature>
<keyword evidence="9" id="KW-1185">Reference proteome</keyword>
<evidence type="ECO:0000313" key="9">
    <source>
        <dbReference type="Proteomes" id="UP000054549"/>
    </source>
</evidence>
<keyword evidence="4" id="KW-0804">Transcription</keyword>
<evidence type="ECO:0000256" key="4">
    <source>
        <dbReference type="ARBA" id="ARBA00023163"/>
    </source>
</evidence>
<feature type="compositionally biased region" description="Polar residues" evidence="6">
    <location>
        <begin position="285"/>
        <end position="305"/>
    </location>
</feature>
<dbReference type="InterPro" id="IPR036638">
    <property type="entry name" value="HLH_DNA-bd_sf"/>
</dbReference>
<dbReference type="Proteomes" id="UP000054549">
    <property type="component" value="Unassembled WGS sequence"/>
</dbReference>
<comment type="subcellular location">
    <subcellularLocation>
        <location evidence="1">Nucleus</location>
    </subcellularLocation>
</comment>
<name>A0A0C2SNP7_AMAMK</name>
<dbReference type="PANTHER" id="PTHR45776">
    <property type="entry name" value="MIP04163P"/>
    <property type="match status" value="1"/>
</dbReference>
<feature type="region of interest" description="Disordered" evidence="6">
    <location>
        <begin position="175"/>
        <end position="394"/>
    </location>
</feature>
<feature type="region of interest" description="Disordered" evidence="6">
    <location>
        <begin position="522"/>
        <end position="583"/>
    </location>
</feature>
<dbReference type="AlphaFoldDB" id="A0A0C2SNP7"/>
<evidence type="ECO:0000256" key="2">
    <source>
        <dbReference type="ARBA" id="ARBA00023015"/>
    </source>
</evidence>
<keyword evidence="5" id="KW-0539">Nucleus</keyword>
<dbReference type="SMART" id="SM00353">
    <property type="entry name" value="HLH"/>
    <property type="match status" value="1"/>
</dbReference>
<dbReference type="CDD" id="cd11387">
    <property type="entry name" value="bHLHzip_USF_MITF"/>
    <property type="match status" value="1"/>
</dbReference>
<feature type="compositionally biased region" description="Basic residues" evidence="6">
    <location>
        <begin position="684"/>
        <end position="711"/>
    </location>
</feature>
<feature type="compositionally biased region" description="Low complexity" evidence="6">
    <location>
        <begin position="125"/>
        <end position="155"/>
    </location>
</feature>
<evidence type="ECO:0000256" key="5">
    <source>
        <dbReference type="ARBA" id="ARBA00023242"/>
    </source>
</evidence>
<dbReference type="GO" id="GO:0046983">
    <property type="term" value="F:protein dimerization activity"/>
    <property type="evidence" value="ECO:0007669"/>
    <property type="project" value="InterPro"/>
</dbReference>
<feature type="region of interest" description="Disordered" evidence="6">
    <location>
        <begin position="629"/>
        <end position="740"/>
    </location>
</feature>
<evidence type="ECO:0000256" key="3">
    <source>
        <dbReference type="ARBA" id="ARBA00023125"/>
    </source>
</evidence>
<proteinExistence type="predicted"/>
<feature type="compositionally biased region" description="Polar residues" evidence="6">
    <location>
        <begin position="33"/>
        <end position="43"/>
    </location>
</feature>
<feature type="compositionally biased region" description="Polar residues" evidence="6">
    <location>
        <begin position="524"/>
        <end position="534"/>
    </location>
</feature>
<dbReference type="STRING" id="946122.A0A0C2SNP7"/>